<dbReference type="OMA" id="IPVHGMH"/>
<dbReference type="EMBL" id="DS989828">
    <property type="protein sequence ID" value="EFR04791.1"/>
    <property type="molecule type" value="Genomic_DNA"/>
</dbReference>
<dbReference type="Proteomes" id="UP000002669">
    <property type="component" value="Unassembled WGS sequence"/>
</dbReference>
<dbReference type="GeneID" id="10025795"/>
<reference evidence="4" key="1">
    <citation type="journal article" date="2012" name="MBio">
        <title>Comparative genome analysis of Trichophyton rubrum and related dermatophytes reveals candidate genes involved in infection.</title>
        <authorList>
            <person name="Martinez D.A."/>
            <person name="Oliver B.G."/>
            <person name="Graeser Y."/>
            <person name="Goldberg J.M."/>
            <person name="Li W."/>
            <person name="Martinez-Rossi N.M."/>
            <person name="Monod M."/>
            <person name="Shelest E."/>
            <person name="Barton R.C."/>
            <person name="Birch E."/>
            <person name="Brakhage A.A."/>
            <person name="Chen Z."/>
            <person name="Gurr S.J."/>
            <person name="Heiman D."/>
            <person name="Heitman J."/>
            <person name="Kosti I."/>
            <person name="Rossi A."/>
            <person name="Saif S."/>
            <person name="Samalova M."/>
            <person name="Saunders C.W."/>
            <person name="Shea T."/>
            <person name="Summerbell R.C."/>
            <person name="Xu J."/>
            <person name="Young S."/>
            <person name="Zeng Q."/>
            <person name="Birren B.W."/>
            <person name="Cuomo C.A."/>
            <person name="White T.C."/>
        </authorList>
    </citation>
    <scope>NUCLEOTIDE SEQUENCE [LARGE SCALE GENOMIC DNA]</scope>
    <source>
        <strain evidence="4">ATCC MYA-4604 / CBS 118893</strain>
    </source>
</reference>
<evidence type="ECO:0000313" key="4">
    <source>
        <dbReference type="Proteomes" id="UP000002669"/>
    </source>
</evidence>
<dbReference type="VEuPathDB" id="FungiDB:MGYG_07798"/>
<dbReference type="RefSeq" id="XP_003170554.1">
    <property type="nucleotide sequence ID" value="XM_003170506.1"/>
</dbReference>
<gene>
    <name evidence="3" type="ORF">MGYG_07798</name>
</gene>
<protein>
    <submittedName>
        <fullName evidence="3">Uncharacterized protein</fullName>
    </submittedName>
</protein>
<dbReference type="OrthoDB" id="10516343at2759"/>
<keyword evidence="2" id="KW-0812">Transmembrane</keyword>
<proteinExistence type="predicted"/>
<feature type="transmembrane region" description="Helical" evidence="2">
    <location>
        <begin position="90"/>
        <end position="115"/>
    </location>
</feature>
<name>E4V467_ARTGP</name>
<dbReference type="eggNOG" id="ENOG502RQX5">
    <property type="taxonomic scope" value="Eukaryota"/>
</dbReference>
<evidence type="ECO:0000256" key="2">
    <source>
        <dbReference type="SAM" id="Phobius"/>
    </source>
</evidence>
<feature type="region of interest" description="Disordered" evidence="1">
    <location>
        <begin position="1"/>
        <end position="21"/>
    </location>
</feature>
<keyword evidence="2" id="KW-1133">Transmembrane helix</keyword>
<keyword evidence="2" id="KW-0472">Membrane</keyword>
<evidence type="ECO:0000313" key="3">
    <source>
        <dbReference type="EMBL" id="EFR04791.1"/>
    </source>
</evidence>
<accession>E4V467</accession>
<sequence>MAKHPKDLKKASKKKIKGKQPEKLLVRQPVLFYSSRLPPRPVTHRPRPIAQAAHALRPTWRRVVITWLGWRYYHYGLAIPVHGMHPIEILIINGSIIAVIAAIIWVVFILLPIQLQRMLTILFKRR</sequence>
<dbReference type="InParanoid" id="E4V467"/>
<organism evidence="4">
    <name type="scientific">Arthroderma gypseum (strain ATCC MYA-4604 / CBS 118893)</name>
    <name type="common">Microsporum gypseum</name>
    <dbReference type="NCBI Taxonomy" id="535722"/>
    <lineage>
        <taxon>Eukaryota</taxon>
        <taxon>Fungi</taxon>
        <taxon>Dikarya</taxon>
        <taxon>Ascomycota</taxon>
        <taxon>Pezizomycotina</taxon>
        <taxon>Eurotiomycetes</taxon>
        <taxon>Eurotiomycetidae</taxon>
        <taxon>Onygenales</taxon>
        <taxon>Arthrodermataceae</taxon>
        <taxon>Nannizzia</taxon>
    </lineage>
</organism>
<dbReference type="HOGENOM" id="CLU_1981123_0_0_1"/>
<keyword evidence="4" id="KW-1185">Reference proteome</keyword>
<evidence type="ECO:0000256" key="1">
    <source>
        <dbReference type="SAM" id="MobiDB-lite"/>
    </source>
</evidence>
<feature type="compositionally biased region" description="Basic and acidic residues" evidence="1">
    <location>
        <begin position="1"/>
        <end position="10"/>
    </location>
</feature>
<dbReference type="AlphaFoldDB" id="E4V467"/>